<dbReference type="Pfam" id="PF01839">
    <property type="entry name" value="FG-GAP"/>
    <property type="match status" value="1"/>
</dbReference>
<dbReference type="InterPro" id="IPR001254">
    <property type="entry name" value="Trypsin_dom"/>
</dbReference>
<dbReference type="InterPro" id="IPR013517">
    <property type="entry name" value="FG-GAP"/>
</dbReference>
<evidence type="ECO:0000256" key="4">
    <source>
        <dbReference type="SAM" id="SignalP"/>
    </source>
</evidence>
<dbReference type="InterPro" id="IPR009003">
    <property type="entry name" value="Peptidase_S1_PA"/>
</dbReference>
<evidence type="ECO:0000313" key="7">
    <source>
        <dbReference type="Proteomes" id="UP001596413"/>
    </source>
</evidence>
<accession>A0ABW2GL81</accession>
<dbReference type="Pfam" id="PF00089">
    <property type="entry name" value="Trypsin"/>
    <property type="match status" value="1"/>
</dbReference>
<feature type="domain" description="Peptidase S1" evidence="5">
    <location>
        <begin position="34"/>
        <end position="254"/>
    </location>
</feature>
<keyword evidence="6" id="KW-0378">Hydrolase</keyword>
<dbReference type="SMART" id="SM00191">
    <property type="entry name" value="Int_alpha"/>
    <property type="match status" value="4"/>
</dbReference>
<dbReference type="GO" id="GO:0016787">
    <property type="term" value="F:hydrolase activity"/>
    <property type="evidence" value="ECO:0007669"/>
    <property type="project" value="UniProtKB-KW"/>
</dbReference>
<dbReference type="PRINTS" id="PR00722">
    <property type="entry name" value="CHYMOTRYPSIN"/>
</dbReference>
<dbReference type="PANTHER" id="PTHR36220">
    <property type="entry name" value="UNNAMED PRODUCT"/>
    <property type="match status" value="1"/>
</dbReference>
<proteinExistence type="predicted"/>
<sequence>MIRSRSTRFGGLAAITAALVSVPLTVTAPTAHAMVGTPAVDGTHAFTAKLVVGDHQRGCSAALVDSEWLLTAASCFADSPGAAVAPGVPQLKTTATIGRSTDLDGAGGAVRQVVELVPRSDRDVVLARLNRPVTNVAPIALAATAPAVGEELTFAGYGRTKAEWAPMKLHTGTYSVDSAQATTSAVTGKGGAVACAGDAGGPVVRAAGTTVVLAGLISQSYQGGCFGVDAAEVRTGGITARVDGLASWVTSTVGAVRVTDFNGDGVTDIAISDPKAAVGGAAAAGVVRIVYGGGKGTFEANQNLSWMAGSAEANDSFGEAMDTVDYNEDGYTDLVIATPGEDIDTAIGAGMVHVLYGAAGGIGTGAAKSTSFVQGSGTGALVGATPEDGDRFGHAVAAGLTAAGEPYLLVGAPGEALGTVTKAGSAFYIHADTSRAITQDSDAMPGTAEAGDQFGWSVAGNANHLAIGTPFETIGTAAGSGMLHLLNPNKLTAEGRPTPLSGIDQDLDTINGSAEAGDEFAYAATLTEYRPTGAAAATESILAIGSPGEDTDTGRVILVRVKADGTWSEMGTLWQGTATDDVTGTAEAGDRMGEDLTAINVAPRAVSTTATMKLAVGTPGEALNTATNAGAVHTFSLLGAAGANDHWTQAGGSTGLPGTPATDQRVGRSIHFTDTHLYIGMPYGPSTGALYALPHSNVTAGGTINPITTYKPGTGGLPTNAGYFGYVAR</sequence>
<feature type="chain" id="PRO_5047147316" evidence="4">
    <location>
        <begin position="34"/>
        <end position="729"/>
    </location>
</feature>
<evidence type="ECO:0000256" key="1">
    <source>
        <dbReference type="ARBA" id="ARBA00022729"/>
    </source>
</evidence>
<organism evidence="6 7">
    <name type="scientific">Streptomyces polyrhachis</name>
    <dbReference type="NCBI Taxonomy" id="1282885"/>
    <lineage>
        <taxon>Bacteria</taxon>
        <taxon>Bacillati</taxon>
        <taxon>Actinomycetota</taxon>
        <taxon>Actinomycetes</taxon>
        <taxon>Kitasatosporales</taxon>
        <taxon>Streptomycetaceae</taxon>
        <taxon>Streptomyces</taxon>
    </lineage>
</organism>
<dbReference type="InterPro" id="IPR043504">
    <property type="entry name" value="Peptidase_S1_PA_chymotrypsin"/>
</dbReference>
<dbReference type="InterPro" id="IPR001314">
    <property type="entry name" value="Peptidase_S1A"/>
</dbReference>
<dbReference type="SUPFAM" id="SSF69318">
    <property type="entry name" value="Integrin alpha N-terminal domain"/>
    <property type="match status" value="1"/>
</dbReference>
<keyword evidence="2" id="KW-0677">Repeat</keyword>
<evidence type="ECO:0000313" key="6">
    <source>
        <dbReference type="EMBL" id="MFC7221452.1"/>
    </source>
</evidence>
<reference evidence="7" key="1">
    <citation type="journal article" date="2019" name="Int. J. Syst. Evol. Microbiol.">
        <title>The Global Catalogue of Microorganisms (GCM) 10K type strain sequencing project: providing services to taxonomists for standard genome sequencing and annotation.</title>
        <authorList>
            <consortium name="The Broad Institute Genomics Platform"/>
            <consortium name="The Broad Institute Genome Sequencing Center for Infectious Disease"/>
            <person name="Wu L."/>
            <person name="Ma J."/>
        </authorList>
    </citation>
    <scope>NUCLEOTIDE SEQUENCE [LARGE SCALE GENOMIC DNA]</scope>
    <source>
        <strain evidence="7">CGMCC 1.13681</strain>
    </source>
</reference>
<evidence type="ECO:0000259" key="5">
    <source>
        <dbReference type="PROSITE" id="PS50240"/>
    </source>
</evidence>
<dbReference type="PANTHER" id="PTHR36220:SF1">
    <property type="entry name" value="GAMMA TUBULIN COMPLEX COMPONENT C-TERMINAL DOMAIN-CONTAINING PROTEIN"/>
    <property type="match status" value="1"/>
</dbReference>
<dbReference type="SMART" id="SM00020">
    <property type="entry name" value="Tryp_SPc"/>
    <property type="match status" value="1"/>
</dbReference>
<dbReference type="Gene3D" id="2.40.10.10">
    <property type="entry name" value="Trypsin-like serine proteases"/>
    <property type="match status" value="1"/>
</dbReference>
<feature type="signal peptide" evidence="4">
    <location>
        <begin position="1"/>
        <end position="33"/>
    </location>
</feature>
<keyword evidence="7" id="KW-1185">Reference proteome</keyword>
<dbReference type="Proteomes" id="UP001596413">
    <property type="component" value="Unassembled WGS sequence"/>
</dbReference>
<dbReference type="RefSeq" id="WP_386418821.1">
    <property type="nucleotide sequence ID" value="NZ_JBHSZO010000069.1"/>
</dbReference>
<dbReference type="InterPro" id="IPR028994">
    <property type="entry name" value="Integrin_alpha_N"/>
</dbReference>
<dbReference type="InterPro" id="IPR013519">
    <property type="entry name" value="Int_alpha_beta-p"/>
</dbReference>
<dbReference type="EMBL" id="JBHSZO010000069">
    <property type="protein sequence ID" value="MFC7221452.1"/>
    <property type="molecule type" value="Genomic_DNA"/>
</dbReference>
<evidence type="ECO:0000256" key="2">
    <source>
        <dbReference type="ARBA" id="ARBA00022737"/>
    </source>
</evidence>
<evidence type="ECO:0000256" key="3">
    <source>
        <dbReference type="ARBA" id="ARBA00023180"/>
    </source>
</evidence>
<name>A0ABW2GL81_9ACTN</name>
<keyword evidence="3" id="KW-0325">Glycoprotein</keyword>
<gene>
    <name evidence="6" type="ORF">ACFQLX_25275</name>
</gene>
<keyword evidence="1 4" id="KW-0732">Signal</keyword>
<dbReference type="SUPFAM" id="SSF50494">
    <property type="entry name" value="Trypsin-like serine proteases"/>
    <property type="match status" value="1"/>
</dbReference>
<comment type="caution">
    <text evidence="6">The sequence shown here is derived from an EMBL/GenBank/DDBJ whole genome shotgun (WGS) entry which is preliminary data.</text>
</comment>
<dbReference type="Gene3D" id="2.130.10.130">
    <property type="entry name" value="Integrin alpha, N-terminal"/>
    <property type="match status" value="2"/>
</dbReference>
<dbReference type="PROSITE" id="PS51470">
    <property type="entry name" value="FG_GAP"/>
    <property type="match status" value="1"/>
</dbReference>
<protein>
    <submittedName>
        <fullName evidence="6">Trypsin-like serine protease</fullName>
        <ecNumber evidence="6">3.4.21.-</ecNumber>
    </submittedName>
</protein>
<dbReference type="EC" id="3.4.21.-" evidence="6"/>
<dbReference type="PROSITE" id="PS50240">
    <property type="entry name" value="TRYPSIN_DOM"/>
    <property type="match status" value="1"/>
</dbReference>